<feature type="transmembrane region" description="Helical" evidence="6">
    <location>
        <begin position="284"/>
        <end position="304"/>
    </location>
</feature>
<dbReference type="EMBL" id="JBHUCX010000083">
    <property type="protein sequence ID" value="MFD1677029.1"/>
    <property type="molecule type" value="Genomic_DNA"/>
</dbReference>
<feature type="transmembrane region" description="Helical" evidence="6">
    <location>
        <begin position="12"/>
        <end position="33"/>
    </location>
</feature>
<reference evidence="9" key="1">
    <citation type="journal article" date="2019" name="Int. J. Syst. Evol. Microbiol.">
        <title>The Global Catalogue of Microorganisms (GCM) 10K type strain sequencing project: providing services to taxonomists for standard genome sequencing and annotation.</title>
        <authorList>
            <consortium name="The Broad Institute Genomics Platform"/>
            <consortium name="The Broad Institute Genome Sequencing Center for Infectious Disease"/>
            <person name="Wu L."/>
            <person name="Ma J."/>
        </authorList>
    </citation>
    <scope>NUCLEOTIDE SEQUENCE [LARGE SCALE GENOMIC DNA]</scope>
    <source>
        <strain evidence="9">CGMCC 1.12286</strain>
    </source>
</reference>
<organism evidence="8 9">
    <name type="scientific">Alicyclobacillus fodiniaquatilis</name>
    <dbReference type="NCBI Taxonomy" id="1661150"/>
    <lineage>
        <taxon>Bacteria</taxon>
        <taxon>Bacillati</taxon>
        <taxon>Bacillota</taxon>
        <taxon>Bacilli</taxon>
        <taxon>Bacillales</taxon>
        <taxon>Alicyclobacillaceae</taxon>
        <taxon>Alicyclobacillus</taxon>
    </lineage>
</organism>
<sequence>MRSLWTGIQKLELFEWIGGLASIAALVIFFAYGHALDLMVGQPGYHWHMFAVVVGIYARFVPYAIVIGGVLLVGASFLLRQRSKDIFKRFFFALRIFLAYCILLIVFRVVNFYVPVLHPGLDDSVIQHIDQTIFGNQVSYILQPLARHWLTYLLTGAYVSWFWLLFATIALLMVQGRRAASEYLFATLIAFYVGYVCYVFVPVIGPGYTLHYSVQLGAIAPTYTVHRLLISRDCFPSLHTATSVLMVIYVGKYARKWLFAYVPLAAIIIFATLYLRIHYGTDDIAGIILAVMIACLAPFAYRWWERRRSGVRAERQTAAKPYGPESDKKAGTS</sequence>
<evidence type="ECO:0000256" key="3">
    <source>
        <dbReference type="ARBA" id="ARBA00022989"/>
    </source>
</evidence>
<feature type="transmembrane region" description="Helical" evidence="6">
    <location>
        <begin position="45"/>
        <end position="78"/>
    </location>
</feature>
<dbReference type="Gene3D" id="1.20.144.10">
    <property type="entry name" value="Phosphatidic acid phosphatase type 2/haloperoxidase"/>
    <property type="match status" value="1"/>
</dbReference>
<evidence type="ECO:0000256" key="2">
    <source>
        <dbReference type="ARBA" id="ARBA00022692"/>
    </source>
</evidence>
<accession>A0ABW4JLU7</accession>
<keyword evidence="4 6" id="KW-0472">Membrane</keyword>
<evidence type="ECO:0000256" key="5">
    <source>
        <dbReference type="SAM" id="MobiDB-lite"/>
    </source>
</evidence>
<feature type="transmembrane region" description="Helical" evidence="6">
    <location>
        <begin position="258"/>
        <end position="278"/>
    </location>
</feature>
<evidence type="ECO:0000259" key="7">
    <source>
        <dbReference type="Pfam" id="PF14378"/>
    </source>
</evidence>
<dbReference type="PANTHER" id="PTHR31310">
    <property type="match status" value="1"/>
</dbReference>
<feature type="transmembrane region" description="Helical" evidence="6">
    <location>
        <begin position="90"/>
        <end position="114"/>
    </location>
</feature>
<dbReference type="Pfam" id="PF14378">
    <property type="entry name" value="PAP2_3"/>
    <property type="match status" value="1"/>
</dbReference>
<feature type="domain" description="Inositolphosphotransferase Aur1/Ipt1" evidence="7">
    <location>
        <begin position="144"/>
        <end position="296"/>
    </location>
</feature>
<dbReference type="SUPFAM" id="SSF48317">
    <property type="entry name" value="Acid phosphatase/Vanadium-dependent haloperoxidase"/>
    <property type="match status" value="1"/>
</dbReference>
<feature type="region of interest" description="Disordered" evidence="5">
    <location>
        <begin position="314"/>
        <end position="333"/>
    </location>
</feature>
<name>A0ABW4JLU7_9BACL</name>
<feature type="transmembrane region" description="Helical" evidence="6">
    <location>
        <begin position="149"/>
        <end position="172"/>
    </location>
</feature>
<dbReference type="PANTHER" id="PTHR31310:SF11">
    <property type="entry name" value="INOSITOL PHOSPHORYLCERAMIDE SYNTHASE CATALYTIC SUBUNIT AUR1"/>
    <property type="match status" value="1"/>
</dbReference>
<dbReference type="InterPro" id="IPR036938">
    <property type="entry name" value="PAP2/HPO_sf"/>
</dbReference>
<comment type="caution">
    <text evidence="8">The sequence shown here is derived from an EMBL/GenBank/DDBJ whole genome shotgun (WGS) entry which is preliminary data.</text>
</comment>
<keyword evidence="2 6" id="KW-0812">Transmembrane</keyword>
<evidence type="ECO:0000256" key="4">
    <source>
        <dbReference type="ARBA" id="ARBA00023136"/>
    </source>
</evidence>
<comment type="subcellular location">
    <subcellularLocation>
        <location evidence="1">Membrane</location>
        <topology evidence="1">Multi-pass membrane protein</topology>
    </subcellularLocation>
</comment>
<feature type="transmembrane region" description="Helical" evidence="6">
    <location>
        <begin position="184"/>
        <end position="209"/>
    </location>
</feature>
<evidence type="ECO:0000256" key="1">
    <source>
        <dbReference type="ARBA" id="ARBA00004141"/>
    </source>
</evidence>
<dbReference type="InterPro" id="IPR052185">
    <property type="entry name" value="IPC_Synthase-Related"/>
</dbReference>
<protein>
    <submittedName>
        <fullName evidence="8">Phosphatase PAP2 family protein</fullName>
    </submittedName>
</protein>
<keyword evidence="3 6" id="KW-1133">Transmembrane helix</keyword>
<dbReference type="InterPro" id="IPR026841">
    <property type="entry name" value="Aur1/Ipt1"/>
</dbReference>
<feature type="transmembrane region" description="Helical" evidence="6">
    <location>
        <begin position="229"/>
        <end position="251"/>
    </location>
</feature>
<dbReference type="RefSeq" id="WP_377944939.1">
    <property type="nucleotide sequence ID" value="NZ_JBHUCX010000083.1"/>
</dbReference>
<evidence type="ECO:0000256" key="6">
    <source>
        <dbReference type="SAM" id="Phobius"/>
    </source>
</evidence>
<gene>
    <name evidence="8" type="ORF">ACFSB2_20345</name>
</gene>
<evidence type="ECO:0000313" key="9">
    <source>
        <dbReference type="Proteomes" id="UP001597079"/>
    </source>
</evidence>
<evidence type="ECO:0000313" key="8">
    <source>
        <dbReference type="EMBL" id="MFD1677029.1"/>
    </source>
</evidence>
<dbReference type="Proteomes" id="UP001597079">
    <property type="component" value="Unassembled WGS sequence"/>
</dbReference>
<proteinExistence type="predicted"/>
<keyword evidence="9" id="KW-1185">Reference proteome</keyword>